<dbReference type="Pfam" id="PF04139">
    <property type="entry name" value="Rad9"/>
    <property type="match status" value="1"/>
</dbReference>
<accession>A0ABR4B9I9</accession>
<comment type="caution">
    <text evidence="2">The sequence shown here is derived from an EMBL/GenBank/DDBJ whole genome shotgun (WGS) entry which is preliminary data.</text>
</comment>
<dbReference type="EMBL" id="JBHFEH010000015">
    <property type="protein sequence ID" value="KAL2054521.1"/>
    <property type="molecule type" value="Genomic_DNA"/>
</dbReference>
<evidence type="ECO:0000313" key="2">
    <source>
        <dbReference type="EMBL" id="KAL2054521.1"/>
    </source>
</evidence>
<protein>
    <recommendedName>
        <fullName evidence="4">DNA repair protein rad9</fullName>
    </recommendedName>
</protein>
<dbReference type="Proteomes" id="UP001590951">
    <property type="component" value="Unassembled WGS sequence"/>
</dbReference>
<organism evidence="2 3">
    <name type="scientific">Lepraria finkii</name>
    <dbReference type="NCBI Taxonomy" id="1340010"/>
    <lineage>
        <taxon>Eukaryota</taxon>
        <taxon>Fungi</taxon>
        <taxon>Dikarya</taxon>
        <taxon>Ascomycota</taxon>
        <taxon>Pezizomycotina</taxon>
        <taxon>Lecanoromycetes</taxon>
        <taxon>OSLEUM clade</taxon>
        <taxon>Lecanoromycetidae</taxon>
        <taxon>Lecanorales</taxon>
        <taxon>Lecanorineae</taxon>
        <taxon>Stereocaulaceae</taxon>
        <taxon>Lepraria</taxon>
    </lineage>
</organism>
<name>A0ABR4B9I9_9LECA</name>
<sequence>MMHTLSFTLTLKGVVRIHDAVLCLAKFSEVVSLEARRDKLVLTALNSSKSAYASFSLDKSVFFDKYNFNPGLSKGQTPEDAESRFTCHLYNKALLSVFKGRLGDVKDKDTAVERCECHIQERPDKTECRLIVKMVCRHGVIKTYKLTYESVEVMHALFNKNAANNTWTISASTLRSFAEYFGANTEQLDISSANGRATFTSYTEKVVNGQDVLKQPLQTSITIDNLDFEDFAVEEQLHIGISVKDFKAIVTHAETLKTSITALYSFPTQPMQLSYCEYGMQCEFTLMTIGDYRGGSVTPAPAPVRQMSAAPAERPQPLQSTAQIPPVTTLQKSTTMPPPSEPASRSFTREPQSQRIQRPSPPPPKASLDPESLFIPIDEDEDRVWGERNYDDERDMLGWDASANNASDLDGMRKGTASSSRLEPYRPWQEDLSSRIAPTQRISDIKTLFD</sequence>
<dbReference type="InterPro" id="IPR046938">
    <property type="entry name" value="DNA_clamp_sf"/>
</dbReference>
<feature type="region of interest" description="Disordered" evidence="1">
    <location>
        <begin position="300"/>
        <end position="380"/>
    </location>
</feature>
<evidence type="ECO:0008006" key="4">
    <source>
        <dbReference type="Google" id="ProtNLM"/>
    </source>
</evidence>
<keyword evidence="3" id="KW-1185">Reference proteome</keyword>
<dbReference type="SUPFAM" id="SSF55979">
    <property type="entry name" value="DNA clamp"/>
    <property type="match status" value="1"/>
</dbReference>
<dbReference type="PANTHER" id="PTHR15237">
    <property type="entry name" value="DNA REPAIR PROTEIN RAD9"/>
    <property type="match status" value="1"/>
</dbReference>
<evidence type="ECO:0000256" key="1">
    <source>
        <dbReference type="SAM" id="MobiDB-lite"/>
    </source>
</evidence>
<evidence type="ECO:0000313" key="3">
    <source>
        <dbReference type="Proteomes" id="UP001590951"/>
    </source>
</evidence>
<dbReference type="InterPro" id="IPR007268">
    <property type="entry name" value="Rad9/Ddc1"/>
</dbReference>
<feature type="compositionally biased region" description="Polar residues" evidence="1">
    <location>
        <begin position="317"/>
        <end position="335"/>
    </location>
</feature>
<proteinExistence type="predicted"/>
<reference evidence="2 3" key="1">
    <citation type="submission" date="2024-09" db="EMBL/GenBank/DDBJ databases">
        <title>Rethinking Asexuality: The Enigmatic Case of Functional Sexual Genes in Lepraria (Stereocaulaceae).</title>
        <authorList>
            <person name="Doellman M."/>
            <person name="Sun Y."/>
            <person name="Barcenas-Pena A."/>
            <person name="Lumbsch H.T."/>
            <person name="Grewe F."/>
        </authorList>
    </citation>
    <scope>NUCLEOTIDE SEQUENCE [LARGE SCALE GENOMIC DNA]</scope>
    <source>
        <strain evidence="2 3">Grewe 0041</strain>
    </source>
</reference>
<dbReference type="PANTHER" id="PTHR15237:SF0">
    <property type="entry name" value="CELL CYCLE CHECKPOINT CONTROL PROTEIN"/>
    <property type="match status" value="1"/>
</dbReference>
<gene>
    <name evidence="2" type="ORF">ABVK25_005269</name>
</gene>
<feature type="region of interest" description="Disordered" evidence="1">
    <location>
        <begin position="402"/>
        <end position="426"/>
    </location>
</feature>
<dbReference type="Gene3D" id="3.70.10.10">
    <property type="match status" value="1"/>
</dbReference>